<feature type="transmembrane region" description="Helical" evidence="1">
    <location>
        <begin position="91"/>
        <end position="112"/>
    </location>
</feature>
<keyword evidence="1" id="KW-1133">Transmembrane helix</keyword>
<feature type="transmembrane region" description="Helical" evidence="1">
    <location>
        <begin position="61"/>
        <end position="79"/>
    </location>
</feature>
<keyword evidence="3" id="KW-1185">Reference proteome</keyword>
<dbReference type="Proteomes" id="UP000321464">
    <property type="component" value="Unassembled WGS sequence"/>
</dbReference>
<comment type="caution">
    <text evidence="2">The sequence shown here is derived from an EMBL/GenBank/DDBJ whole genome shotgun (WGS) entry which is preliminary data.</text>
</comment>
<dbReference type="OrthoDB" id="7578614at2"/>
<organism evidence="2 3">
    <name type="scientific">Novosphingobium sediminis</name>
    <dbReference type="NCBI Taxonomy" id="707214"/>
    <lineage>
        <taxon>Bacteria</taxon>
        <taxon>Pseudomonadati</taxon>
        <taxon>Pseudomonadota</taxon>
        <taxon>Alphaproteobacteria</taxon>
        <taxon>Sphingomonadales</taxon>
        <taxon>Sphingomonadaceae</taxon>
        <taxon>Novosphingobium</taxon>
    </lineage>
</organism>
<gene>
    <name evidence="2" type="ORF">NSE01_09410</name>
</gene>
<feature type="transmembrane region" description="Helical" evidence="1">
    <location>
        <begin position="5"/>
        <end position="23"/>
    </location>
</feature>
<evidence type="ECO:0000256" key="1">
    <source>
        <dbReference type="SAM" id="Phobius"/>
    </source>
</evidence>
<sequence>MKSPLLRAAAAFSGIAVFLIFAFTLQDRFSVPFALTYRIACALACFWLAAKLITEYPDERWPKIALLIAALCDLGLFFSPLRHLPASKGDILFFAAPYVLVFLTARISTFQVNDVHQRAVRQQMVLGLVLAIAFCAIFLSIMLMPEHPAH</sequence>
<name>A0A512AHC6_9SPHN</name>
<evidence type="ECO:0000313" key="3">
    <source>
        <dbReference type="Proteomes" id="UP000321464"/>
    </source>
</evidence>
<dbReference type="RefSeq" id="WP_147158485.1">
    <property type="nucleotide sequence ID" value="NZ_BJYR01000007.1"/>
</dbReference>
<reference evidence="2 3" key="1">
    <citation type="submission" date="2019-07" db="EMBL/GenBank/DDBJ databases">
        <title>Whole genome shotgun sequence of Novosphingobium sediminis NBRC 106119.</title>
        <authorList>
            <person name="Hosoyama A."/>
            <person name="Uohara A."/>
            <person name="Ohji S."/>
            <person name="Ichikawa N."/>
        </authorList>
    </citation>
    <scope>NUCLEOTIDE SEQUENCE [LARGE SCALE GENOMIC DNA]</scope>
    <source>
        <strain evidence="2 3">NBRC 106119</strain>
    </source>
</reference>
<dbReference type="AlphaFoldDB" id="A0A512AHC6"/>
<keyword evidence="1" id="KW-0812">Transmembrane</keyword>
<protein>
    <submittedName>
        <fullName evidence="2">Uncharacterized protein</fullName>
    </submittedName>
</protein>
<feature type="transmembrane region" description="Helical" evidence="1">
    <location>
        <begin position="29"/>
        <end position="49"/>
    </location>
</feature>
<proteinExistence type="predicted"/>
<evidence type="ECO:0000313" key="2">
    <source>
        <dbReference type="EMBL" id="GEN99108.1"/>
    </source>
</evidence>
<feature type="transmembrane region" description="Helical" evidence="1">
    <location>
        <begin position="124"/>
        <end position="144"/>
    </location>
</feature>
<dbReference type="EMBL" id="BJYR01000007">
    <property type="protein sequence ID" value="GEN99108.1"/>
    <property type="molecule type" value="Genomic_DNA"/>
</dbReference>
<keyword evidence="1" id="KW-0472">Membrane</keyword>
<accession>A0A512AHC6</accession>